<dbReference type="GO" id="GO:0004563">
    <property type="term" value="F:beta-N-acetylhexosaminidase activity"/>
    <property type="evidence" value="ECO:0007669"/>
    <property type="project" value="UniProtKB-EC"/>
</dbReference>
<dbReference type="FunFam" id="3.20.20.300:FF:000001">
    <property type="entry name" value="Beta-hexosaminidase"/>
    <property type="match status" value="1"/>
</dbReference>
<dbReference type="GO" id="GO:0009252">
    <property type="term" value="P:peptidoglycan biosynthetic process"/>
    <property type="evidence" value="ECO:0007669"/>
    <property type="project" value="UniProtKB-KW"/>
</dbReference>
<dbReference type="PANTHER" id="PTHR30480">
    <property type="entry name" value="BETA-HEXOSAMINIDASE-RELATED"/>
    <property type="match status" value="1"/>
</dbReference>
<name>A0A3B1AMG1_9ZZZZ</name>
<protein>
    <recommendedName>
        <fullName evidence="3">beta-N-acetylhexosaminidase</fullName>
        <ecNumber evidence="3">3.2.1.52</ecNumber>
    </recommendedName>
</protein>
<dbReference type="GO" id="GO:0005975">
    <property type="term" value="P:carbohydrate metabolic process"/>
    <property type="evidence" value="ECO:0007669"/>
    <property type="project" value="InterPro"/>
</dbReference>
<dbReference type="SUPFAM" id="SSF51445">
    <property type="entry name" value="(Trans)glycosidases"/>
    <property type="match status" value="1"/>
</dbReference>
<sequence>MTRGPLMLDLAGTDLTPAEREMLQHPAAGGVILFSRNFQSPDQIYRLVAEIHKLRDPALLIAVDQEGGRVQRFREGFTRLPPVAWFGTLYDADSKHAHDVARETGWLMATELRTVGVDFSFAPVLDLGGELSKVIGDRAFDQRPVVVTELAQAWMTGVHDAGMIAVGKHFPGHGGVREDSHHELPVDRRDVADILSDLMPFERMISYGLEAIMPAHVIYPQADPQLAGFSSYWLQDILRGRFRFQGAIFSDDLSMAAADAAGDYGERAMAALEAGCDMVLVCNNPEAAGQVLEALKEYQDPVAQTRLLRMHGRHQITRDEMHLDPRWQAAVRMVGEYDETLSLSLNL</sequence>
<evidence type="ECO:0000259" key="13">
    <source>
        <dbReference type="Pfam" id="PF00933"/>
    </source>
</evidence>
<evidence type="ECO:0000256" key="9">
    <source>
        <dbReference type="ARBA" id="ARBA00023295"/>
    </source>
</evidence>
<evidence type="ECO:0000256" key="3">
    <source>
        <dbReference type="ARBA" id="ARBA00012663"/>
    </source>
</evidence>
<evidence type="ECO:0000256" key="10">
    <source>
        <dbReference type="ARBA" id="ARBA00023306"/>
    </source>
</evidence>
<keyword evidence="10" id="KW-0131">Cell cycle</keyword>
<comment type="similarity">
    <text evidence="2">Belongs to the glycosyl hydrolase 3 family.</text>
</comment>
<feature type="domain" description="Glycoside hydrolase family 3 N-terminal" evidence="13">
    <location>
        <begin position="17"/>
        <end position="300"/>
    </location>
</feature>
<dbReference type="InterPro" id="IPR001764">
    <property type="entry name" value="Glyco_hydro_3_N"/>
</dbReference>
<keyword evidence="4" id="KW-0963">Cytoplasm</keyword>
<dbReference type="GO" id="GO:0009254">
    <property type="term" value="P:peptidoglycan turnover"/>
    <property type="evidence" value="ECO:0007669"/>
    <property type="project" value="TreeGrafter"/>
</dbReference>
<evidence type="ECO:0000256" key="2">
    <source>
        <dbReference type="ARBA" id="ARBA00005336"/>
    </source>
</evidence>
<comment type="catalytic activity">
    <reaction evidence="1">
        <text>Hydrolysis of terminal non-reducing N-acetyl-D-hexosamine residues in N-acetyl-beta-D-hexosaminides.</text>
        <dbReference type="EC" id="3.2.1.52"/>
    </reaction>
</comment>
<dbReference type="InterPro" id="IPR050226">
    <property type="entry name" value="NagZ_Beta-hexosaminidase"/>
</dbReference>
<dbReference type="InterPro" id="IPR017853">
    <property type="entry name" value="GH"/>
</dbReference>
<keyword evidence="6 14" id="KW-0378">Hydrolase</keyword>
<evidence type="ECO:0000256" key="8">
    <source>
        <dbReference type="ARBA" id="ARBA00022984"/>
    </source>
</evidence>
<accession>A0A3B1AMG1</accession>
<evidence type="ECO:0000256" key="11">
    <source>
        <dbReference type="ARBA" id="ARBA00023316"/>
    </source>
</evidence>
<organism evidence="14">
    <name type="scientific">hydrothermal vent metagenome</name>
    <dbReference type="NCBI Taxonomy" id="652676"/>
    <lineage>
        <taxon>unclassified sequences</taxon>
        <taxon>metagenomes</taxon>
        <taxon>ecological metagenomes</taxon>
    </lineage>
</organism>
<dbReference type="EC" id="3.2.1.52" evidence="3"/>
<dbReference type="GO" id="GO:0008360">
    <property type="term" value="P:regulation of cell shape"/>
    <property type="evidence" value="ECO:0007669"/>
    <property type="project" value="UniProtKB-KW"/>
</dbReference>
<dbReference type="Pfam" id="PF00933">
    <property type="entry name" value="Glyco_hydro_3"/>
    <property type="match status" value="1"/>
</dbReference>
<dbReference type="NCBIfam" id="NF003740">
    <property type="entry name" value="PRK05337.1"/>
    <property type="match status" value="1"/>
</dbReference>
<dbReference type="InterPro" id="IPR022956">
    <property type="entry name" value="Beta_hexosaminidase_bac"/>
</dbReference>
<keyword evidence="8" id="KW-0573">Peptidoglycan synthesis</keyword>
<dbReference type="PANTHER" id="PTHR30480:SF13">
    <property type="entry name" value="BETA-HEXOSAMINIDASE"/>
    <property type="match status" value="1"/>
</dbReference>
<evidence type="ECO:0000313" key="14">
    <source>
        <dbReference type="EMBL" id="VAX07136.1"/>
    </source>
</evidence>
<keyword evidence="11" id="KW-0961">Cell wall biogenesis/degradation</keyword>
<evidence type="ECO:0000256" key="7">
    <source>
        <dbReference type="ARBA" id="ARBA00022960"/>
    </source>
</evidence>
<dbReference type="Gene3D" id="3.20.20.300">
    <property type="entry name" value="Glycoside hydrolase, family 3, N-terminal domain"/>
    <property type="match status" value="1"/>
</dbReference>
<dbReference type="AlphaFoldDB" id="A0A3B1AMG1"/>
<comment type="pathway">
    <text evidence="12">Cell wall biogenesis; peptidoglycan recycling.</text>
</comment>
<evidence type="ECO:0000256" key="6">
    <source>
        <dbReference type="ARBA" id="ARBA00022801"/>
    </source>
</evidence>
<evidence type="ECO:0000256" key="4">
    <source>
        <dbReference type="ARBA" id="ARBA00022490"/>
    </source>
</evidence>
<evidence type="ECO:0000256" key="12">
    <source>
        <dbReference type="ARBA" id="ARBA00037880"/>
    </source>
</evidence>
<evidence type="ECO:0000256" key="5">
    <source>
        <dbReference type="ARBA" id="ARBA00022618"/>
    </source>
</evidence>
<dbReference type="GO" id="GO:0051301">
    <property type="term" value="P:cell division"/>
    <property type="evidence" value="ECO:0007669"/>
    <property type="project" value="UniProtKB-KW"/>
</dbReference>
<reference evidence="14" key="1">
    <citation type="submission" date="2018-06" db="EMBL/GenBank/DDBJ databases">
        <authorList>
            <person name="Zhirakovskaya E."/>
        </authorList>
    </citation>
    <scope>NUCLEOTIDE SEQUENCE</scope>
</reference>
<keyword evidence="7" id="KW-0133">Cell shape</keyword>
<keyword evidence="5" id="KW-0132">Cell division</keyword>
<evidence type="ECO:0000256" key="1">
    <source>
        <dbReference type="ARBA" id="ARBA00001231"/>
    </source>
</evidence>
<keyword evidence="9 14" id="KW-0326">Glycosidase</keyword>
<dbReference type="InterPro" id="IPR036962">
    <property type="entry name" value="Glyco_hydro_3_N_sf"/>
</dbReference>
<proteinExistence type="inferred from homology"/>
<dbReference type="EMBL" id="UOFX01000021">
    <property type="protein sequence ID" value="VAX07136.1"/>
    <property type="molecule type" value="Genomic_DNA"/>
</dbReference>
<dbReference type="GO" id="GO:0071555">
    <property type="term" value="P:cell wall organization"/>
    <property type="evidence" value="ECO:0007669"/>
    <property type="project" value="UniProtKB-KW"/>
</dbReference>
<dbReference type="HAMAP" id="MF_00364">
    <property type="entry name" value="NagZ"/>
    <property type="match status" value="1"/>
</dbReference>
<gene>
    <name evidence="14" type="ORF">MNBD_GAMMA26-1419</name>
</gene>